<sequence length="635" mass="71850">MVAVIQPPFGEPAEFSAESVDLDASNEKPTGLVADFDDGMARTLNDVNAEAERRARLYQNLFAHNENPARLLDLDAFDDGLDIRLIETDGMLATKKYACLSHCWGDNRHIKTETTNIQRWKKCIPWKLLPKTFRDALHFVRKLKLKYLWIDSLCIIQDDRQDWKRESARMATIYRNAFITIAATSSSSDSGGCYSSGEPLDKDYEVGTDLFVREKPVHFECPQPPDISSPFPLLSRGWVYQERVLSRRVLHFGPKELLWECDEFCGCQCQRLDPQTSFKQLYERSLVQETVPGGSGELPPCFPSGPHECVSDPDRLIGEILSNYAPFALQTSGITDELLDLSRTSEDQQGSICGKTACRGRHYDSTTSLWHKLVSEYSALRLTVLEDRVPAILGLARDFVDRAHLTGSSCGGYGLWERSFVHDLLWHVDEPLCGRSERRTFDPYQGIAPPSWSWTSVNGKVSYWDEHFRDRDFDILRMPNLGHWEIGRLVAPLKVWGRLTPATLNYTYTASGEVDPMHYELCYSGRHSYMNVDKDVQFRTSDAGRRVPLFADYCLYSVGMGYIKNEGTLYCLGNFIGESFTASLVLQRLLESGTVVYRRIGIVSIPHVGRKGEKGFFYAAGVADTSIKPSVVMLV</sequence>
<dbReference type="Proteomes" id="UP000283895">
    <property type="component" value="Unassembled WGS sequence"/>
</dbReference>
<dbReference type="PANTHER" id="PTHR33112">
    <property type="entry name" value="DOMAIN PROTEIN, PUTATIVE-RELATED"/>
    <property type="match status" value="1"/>
</dbReference>
<dbReference type="Pfam" id="PF06985">
    <property type="entry name" value="HET"/>
    <property type="match status" value="1"/>
</dbReference>
<name>A0A423WGF9_9PEZI</name>
<dbReference type="AlphaFoldDB" id="A0A423WGF9"/>
<protein>
    <recommendedName>
        <fullName evidence="1">Heterokaryon incompatibility domain-containing protein</fullName>
    </recommendedName>
</protein>
<dbReference type="InterPro" id="IPR010730">
    <property type="entry name" value="HET"/>
</dbReference>
<gene>
    <name evidence="2" type="ORF">VMCG_06100</name>
</gene>
<accession>A0A423WGF9</accession>
<reference evidence="2 3" key="1">
    <citation type="submission" date="2015-09" db="EMBL/GenBank/DDBJ databases">
        <title>Host preference determinants of Valsa canker pathogens revealed by comparative genomics.</title>
        <authorList>
            <person name="Yin Z."/>
            <person name="Huang L."/>
        </authorList>
    </citation>
    <scope>NUCLEOTIDE SEQUENCE [LARGE SCALE GENOMIC DNA]</scope>
    <source>
        <strain evidence="2 3">03-1</strain>
    </source>
</reference>
<dbReference type="EMBL" id="LKEA01000017">
    <property type="protein sequence ID" value="ROW02443.1"/>
    <property type="molecule type" value="Genomic_DNA"/>
</dbReference>
<evidence type="ECO:0000313" key="2">
    <source>
        <dbReference type="EMBL" id="ROW02443.1"/>
    </source>
</evidence>
<organism evidence="2 3">
    <name type="scientific">Cytospora schulzeri</name>
    <dbReference type="NCBI Taxonomy" id="448051"/>
    <lineage>
        <taxon>Eukaryota</taxon>
        <taxon>Fungi</taxon>
        <taxon>Dikarya</taxon>
        <taxon>Ascomycota</taxon>
        <taxon>Pezizomycotina</taxon>
        <taxon>Sordariomycetes</taxon>
        <taxon>Sordariomycetidae</taxon>
        <taxon>Diaporthales</taxon>
        <taxon>Cytosporaceae</taxon>
        <taxon>Cytospora</taxon>
    </lineage>
</organism>
<dbReference type="OrthoDB" id="5347061at2759"/>
<dbReference type="STRING" id="356882.A0A423WGF9"/>
<proteinExistence type="predicted"/>
<feature type="domain" description="Heterokaryon incompatibility" evidence="1">
    <location>
        <begin position="97"/>
        <end position="242"/>
    </location>
</feature>
<evidence type="ECO:0000259" key="1">
    <source>
        <dbReference type="Pfam" id="PF06985"/>
    </source>
</evidence>
<keyword evidence="3" id="KW-1185">Reference proteome</keyword>
<evidence type="ECO:0000313" key="3">
    <source>
        <dbReference type="Proteomes" id="UP000283895"/>
    </source>
</evidence>
<comment type="caution">
    <text evidence="2">The sequence shown here is derived from an EMBL/GenBank/DDBJ whole genome shotgun (WGS) entry which is preliminary data.</text>
</comment>
<dbReference type="PANTHER" id="PTHR33112:SF9">
    <property type="entry name" value="HETEROKARYON INCOMPATIBILITY DOMAIN-CONTAINING PROTEIN"/>
    <property type="match status" value="1"/>
</dbReference>